<feature type="region of interest" description="Disordered" evidence="6">
    <location>
        <begin position="159"/>
        <end position="183"/>
    </location>
</feature>
<dbReference type="Gene3D" id="3.40.1120.10">
    <property type="entry name" value="Ribosomal protein l15e"/>
    <property type="match status" value="1"/>
</dbReference>
<sequence length="183" mass="21089">MRVLCVKRAKELKAEERKKLLRQRQREWRKGKAITRVEKPKKPDRARRLGYKAKQGVVVVRARVRKGGRRKSRPALGRRPKRMGVSKFTPKKSIQLISEGRVARKYPNLEVLNSYRIGEDGQYHYFEVILIDPNHPAIQNDPDYQWITDSSQKGRVYRGLTSAGRSARGLRGKGKGSKKNSPS</sequence>
<gene>
    <name evidence="7" type="ORF">AKJ45_00605</name>
</gene>
<keyword evidence="2 7" id="KW-0689">Ribosomal protein</keyword>
<evidence type="ECO:0000256" key="6">
    <source>
        <dbReference type="SAM" id="MobiDB-lite"/>
    </source>
</evidence>
<evidence type="ECO:0000256" key="1">
    <source>
        <dbReference type="ARBA" id="ARBA00006857"/>
    </source>
</evidence>
<dbReference type="InterPro" id="IPR000439">
    <property type="entry name" value="Ribosomal_eL15"/>
</dbReference>
<comment type="similarity">
    <text evidence="1">Belongs to the eukaryotic ribosomal protein eL15 family.</text>
</comment>
<dbReference type="Proteomes" id="UP000070565">
    <property type="component" value="Unassembled WGS sequence"/>
</dbReference>
<dbReference type="Pfam" id="PF00827">
    <property type="entry name" value="Ribosomal_L15e"/>
    <property type="match status" value="1"/>
</dbReference>
<feature type="compositionally biased region" description="Basic residues" evidence="6">
    <location>
        <begin position="168"/>
        <end position="183"/>
    </location>
</feature>
<evidence type="ECO:0000256" key="5">
    <source>
        <dbReference type="ARBA" id="ARBA00035535"/>
    </source>
</evidence>
<dbReference type="GO" id="GO:0002181">
    <property type="term" value="P:cytoplasmic translation"/>
    <property type="evidence" value="ECO:0007669"/>
    <property type="project" value="TreeGrafter"/>
</dbReference>
<evidence type="ECO:0000256" key="4">
    <source>
        <dbReference type="ARBA" id="ARBA00035214"/>
    </source>
</evidence>
<comment type="caution">
    <text evidence="7">The sequence shown here is derived from an EMBL/GenBank/DDBJ whole genome shotgun (WGS) entry which is preliminary data.</text>
</comment>
<dbReference type="NCBIfam" id="NF003269">
    <property type="entry name" value="PRK04243.1"/>
    <property type="match status" value="1"/>
</dbReference>
<accession>A0A133VBB6</accession>
<dbReference type="InterPro" id="IPR020925">
    <property type="entry name" value="Ribosomal_eL15_CS"/>
</dbReference>
<evidence type="ECO:0000256" key="3">
    <source>
        <dbReference type="ARBA" id="ARBA00023274"/>
    </source>
</evidence>
<dbReference type="GO" id="GO:0003723">
    <property type="term" value="F:RNA binding"/>
    <property type="evidence" value="ECO:0007669"/>
    <property type="project" value="TreeGrafter"/>
</dbReference>
<dbReference type="GO" id="GO:0003735">
    <property type="term" value="F:structural constituent of ribosome"/>
    <property type="evidence" value="ECO:0007669"/>
    <property type="project" value="InterPro"/>
</dbReference>
<dbReference type="InterPro" id="IPR024794">
    <property type="entry name" value="Rbsml_eL15_core_dom_sf"/>
</dbReference>
<dbReference type="InterPro" id="IPR012678">
    <property type="entry name" value="Ribosomal_uL23/eL15/eS24_sf"/>
</dbReference>
<reference evidence="7 8" key="1">
    <citation type="journal article" date="2016" name="Sci. Rep.">
        <title>Metabolic traits of an uncultured archaeal lineage -MSBL1- from brine pools of the Red Sea.</title>
        <authorList>
            <person name="Mwirichia R."/>
            <person name="Alam I."/>
            <person name="Rashid M."/>
            <person name="Vinu M."/>
            <person name="Ba-Alawi W."/>
            <person name="Anthony Kamau A."/>
            <person name="Kamanda Ngugi D."/>
            <person name="Goker M."/>
            <person name="Klenk H.P."/>
            <person name="Bajic V."/>
            <person name="Stingl U."/>
        </authorList>
    </citation>
    <scope>NUCLEOTIDE SEQUENCE [LARGE SCALE GENOMIC DNA]</scope>
    <source>
        <strain evidence="7">SCGC-AAA261F19</strain>
    </source>
</reference>
<dbReference type="PANTHER" id="PTHR11847:SF4">
    <property type="entry name" value="LARGE RIBOSOMAL SUBUNIT PROTEIN EL15"/>
    <property type="match status" value="1"/>
</dbReference>
<dbReference type="PATRIC" id="fig|1698275.3.peg.385"/>
<evidence type="ECO:0000313" key="7">
    <source>
        <dbReference type="EMBL" id="KXB03739.1"/>
    </source>
</evidence>
<dbReference type="PANTHER" id="PTHR11847">
    <property type="entry name" value="RIBOSOMAL PROTEIN L15"/>
    <property type="match status" value="1"/>
</dbReference>
<evidence type="ECO:0000313" key="8">
    <source>
        <dbReference type="Proteomes" id="UP000070565"/>
    </source>
</evidence>
<keyword evidence="3" id="KW-0687">Ribonucleoprotein</keyword>
<protein>
    <recommendedName>
        <fullName evidence="4">Large ribosomal subunit protein eL15</fullName>
    </recommendedName>
    <alternativeName>
        <fullName evidence="5">50S ribosomal protein L15e</fullName>
    </alternativeName>
</protein>
<organism evidence="7 8">
    <name type="scientific">candidate division MSBL1 archaeon SCGC-AAA261F19</name>
    <dbReference type="NCBI Taxonomy" id="1698275"/>
    <lineage>
        <taxon>Archaea</taxon>
        <taxon>Methanobacteriati</taxon>
        <taxon>Methanobacteriota</taxon>
        <taxon>candidate division MSBL1</taxon>
    </lineage>
</organism>
<dbReference type="AlphaFoldDB" id="A0A133VBB6"/>
<dbReference type="SMART" id="SM01384">
    <property type="entry name" value="Ribosomal_L15e"/>
    <property type="match status" value="1"/>
</dbReference>
<evidence type="ECO:0000256" key="2">
    <source>
        <dbReference type="ARBA" id="ARBA00022980"/>
    </source>
</evidence>
<dbReference type="SUPFAM" id="SSF54189">
    <property type="entry name" value="Ribosomal proteins S24e, L23 and L15e"/>
    <property type="match status" value="1"/>
</dbReference>
<dbReference type="GO" id="GO:0022625">
    <property type="term" value="C:cytosolic large ribosomal subunit"/>
    <property type="evidence" value="ECO:0007669"/>
    <property type="project" value="TreeGrafter"/>
</dbReference>
<proteinExistence type="inferred from homology"/>
<dbReference type="PROSITE" id="PS01194">
    <property type="entry name" value="RIBOSOMAL_L15E"/>
    <property type="match status" value="1"/>
</dbReference>
<dbReference type="EMBL" id="LHXZ01000004">
    <property type="protein sequence ID" value="KXB03739.1"/>
    <property type="molecule type" value="Genomic_DNA"/>
</dbReference>
<keyword evidence="8" id="KW-1185">Reference proteome</keyword>
<dbReference type="FunFam" id="3.40.1120.10:FF:000002">
    <property type="entry name" value="50S ribosomal protein L15e"/>
    <property type="match status" value="1"/>
</dbReference>
<name>A0A133VBB6_9EURY</name>